<evidence type="ECO:0000256" key="13">
    <source>
        <dbReference type="ARBA" id="ARBA00031200"/>
    </source>
</evidence>
<keyword evidence="9 15" id="KW-0408">Iron</keyword>
<dbReference type="Gene3D" id="3.40.50.300">
    <property type="entry name" value="P-loop containing nucleotide triphosphate hydrolases"/>
    <property type="match status" value="1"/>
</dbReference>
<feature type="transmembrane region" description="Helical" evidence="15">
    <location>
        <begin position="423"/>
        <end position="447"/>
    </location>
</feature>
<evidence type="ECO:0000256" key="7">
    <source>
        <dbReference type="ARBA" id="ARBA00022741"/>
    </source>
</evidence>
<dbReference type="InterPro" id="IPR030389">
    <property type="entry name" value="G_FEOB_dom"/>
</dbReference>
<dbReference type="PANTHER" id="PTHR43185:SF1">
    <property type="entry name" value="FE(2+) TRANSPORTER FEOB"/>
    <property type="match status" value="1"/>
</dbReference>
<keyword evidence="6 15" id="KW-0812">Transmembrane</keyword>
<dbReference type="NCBIfam" id="TIGR00231">
    <property type="entry name" value="small_GTP"/>
    <property type="match status" value="1"/>
</dbReference>
<sequence>MQRRIVLVGAPNVGKSVIFNNLTGKYVNVSNYPGTTVEVARGYARLGGVPCEIVDTPGIYSLAPITDEERVTREFLLAGAPDLVVHVADAKNLARSLPFTLALLDAGLPVILVLNLIDEAAAAGLAFDTARLAGLLGIPVVAAAAVRKIGLDRLRDAIVSYRRQPQPPLLLGPDLEAALAAVTTPLGDRRPAVRILALLLLAGDPVTHSQLKNDTAYPAAVAAAQDAARKSVQPFAQLIAAERQAQADRLAAAVVTRGPAGRRRTADFLDLLTRQPLTGIPILALVLYWGLYKFVGGFGAGFLVDYIDDNVFARVITPAVHHACHTWIPWEWLQSLLAGEYGLFTLGLRYAVAIILPIVGTFFVAFALLEDCGYLPRLAMLVDGLFKRFGLNGRAVIPVTLGLGCGTMAVFVVRTLETKRERLLATFLLALTIPCSAQLGVVLAILAGDGRAVALWAAIILAVFILSGLLAARLLPGERSPFYIELPPLRIPDPANVLHKASTRMIWYFVEIIPVFFLASFLLWLGDRSGLLAYIIKAVEPLMAGLGLPAATAPIFLLGFFRRDYGAAGLYDMAAAGLLGPRQLLVAAVALTLFVPCVAQLMVIVKERGPLAAAIMTAIIAVVALAAGWLASLLAPLVI</sequence>
<dbReference type="InterPro" id="IPR003373">
    <property type="entry name" value="Fe2_transport_prot-B"/>
</dbReference>
<feature type="transmembrane region" description="Helical" evidence="15">
    <location>
        <begin position="453"/>
        <end position="475"/>
    </location>
</feature>
<evidence type="ECO:0000313" key="18">
    <source>
        <dbReference type="Proteomes" id="UP001254848"/>
    </source>
</evidence>
<name>A0ABU3NY29_9FIRM</name>
<evidence type="ECO:0000256" key="4">
    <source>
        <dbReference type="ARBA" id="ARBA00022475"/>
    </source>
</evidence>
<dbReference type="Pfam" id="PF17910">
    <property type="entry name" value="FeoB_Cyto"/>
    <property type="match status" value="1"/>
</dbReference>
<keyword evidence="4" id="KW-1003">Cell membrane</keyword>
<dbReference type="Pfam" id="PF02421">
    <property type="entry name" value="FeoB_N"/>
    <property type="match status" value="1"/>
</dbReference>
<evidence type="ECO:0000256" key="3">
    <source>
        <dbReference type="ARBA" id="ARBA00022448"/>
    </source>
</evidence>
<dbReference type="CDD" id="cd01879">
    <property type="entry name" value="FeoB"/>
    <property type="match status" value="1"/>
</dbReference>
<evidence type="ECO:0000256" key="15">
    <source>
        <dbReference type="RuleBase" id="RU362098"/>
    </source>
</evidence>
<dbReference type="SUPFAM" id="SSF52540">
    <property type="entry name" value="P-loop containing nucleoside triphosphate hydrolases"/>
    <property type="match status" value="1"/>
</dbReference>
<dbReference type="InterPro" id="IPR011642">
    <property type="entry name" value="Gate_dom"/>
</dbReference>
<dbReference type="InterPro" id="IPR041069">
    <property type="entry name" value="FeoB_Cyto"/>
</dbReference>
<feature type="transmembrane region" description="Helical" evidence="15">
    <location>
        <begin position="506"/>
        <end position="526"/>
    </location>
</feature>
<comment type="function">
    <text evidence="1 15">Probable transporter of a GTP-driven Fe(2+) uptake system.</text>
</comment>
<keyword evidence="10" id="KW-0406">Ion transport</keyword>
<dbReference type="Proteomes" id="UP001254848">
    <property type="component" value="Unassembled WGS sequence"/>
</dbReference>
<gene>
    <name evidence="17" type="primary">feoB</name>
    <name evidence="17" type="ORF">Q4T40_10645</name>
</gene>
<feature type="transmembrane region" description="Helical" evidence="15">
    <location>
        <begin position="389"/>
        <end position="411"/>
    </location>
</feature>
<dbReference type="InterPro" id="IPR050860">
    <property type="entry name" value="FeoB_GTPase"/>
</dbReference>
<evidence type="ECO:0000256" key="11">
    <source>
        <dbReference type="ARBA" id="ARBA00023134"/>
    </source>
</evidence>
<evidence type="ECO:0000256" key="9">
    <source>
        <dbReference type="ARBA" id="ARBA00023004"/>
    </source>
</evidence>
<comment type="similarity">
    <text evidence="15">Belongs to the TRAFAC class TrmE-Era-EngA-EngB-Septin-like GTPase superfamily. FeoB GTPase (TC 9.A.8) family.</text>
</comment>
<evidence type="ECO:0000256" key="5">
    <source>
        <dbReference type="ARBA" id="ARBA00022496"/>
    </source>
</evidence>
<proteinExistence type="inferred from homology"/>
<evidence type="ECO:0000256" key="12">
    <source>
        <dbReference type="ARBA" id="ARBA00023136"/>
    </source>
</evidence>
<keyword evidence="18" id="KW-1185">Reference proteome</keyword>
<evidence type="ECO:0000256" key="10">
    <source>
        <dbReference type="ARBA" id="ARBA00023065"/>
    </source>
</evidence>
<dbReference type="NCBIfam" id="TIGR00437">
    <property type="entry name" value="feoB"/>
    <property type="match status" value="1"/>
</dbReference>
<evidence type="ECO:0000256" key="14">
    <source>
        <dbReference type="NCBIfam" id="TIGR00437"/>
    </source>
</evidence>
<comment type="subcellular location">
    <subcellularLocation>
        <location evidence="2 15">Cell membrane</location>
        <topology evidence="2 15">Multi-pass membrane protein</topology>
    </subcellularLocation>
</comment>
<dbReference type="InterPro" id="IPR006073">
    <property type="entry name" value="GTP-bd"/>
</dbReference>
<feature type="transmembrane region" description="Helical" evidence="15">
    <location>
        <begin position="546"/>
        <end position="563"/>
    </location>
</feature>
<dbReference type="PROSITE" id="PS51711">
    <property type="entry name" value="G_FEOB"/>
    <property type="match status" value="1"/>
</dbReference>
<dbReference type="Pfam" id="PF07664">
    <property type="entry name" value="FeoB_C"/>
    <property type="match status" value="1"/>
</dbReference>
<keyword evidence="3 15" id="KW-0813">Transport</keyword>
<feature type="transmembrane region" description="Helical" evidence="15">
    <location>
        <begin position="350"/>
        <end position="369"/>
    </location>
</feature>
<evidence type="ECO:0000256" key="2">
    <source>
        <dbReference type="ARBA" id="ARBA00004651"/>
    </source>
</evidence>
<comment type="caution">
    <text evidence="17">The sequence shown here is derived from an EMBL/GenBank/DDBJ whole genome shotgun (WGS) entry which is preliminary data.</text>
</comment>
<dbReference type="PANTHER" id="PTHR43185">
    <property type="entry name" value="FERROUS IRON TRANSPORT PROTEIN B"/>
    <property type="match status" value="1"/>
</dbReference>
<keyword evidence="5 15" id="KW-0410">Iron transport</keyword>
<evidence type="ECO:0000256" key="8">
    <source>
        <dbReference type="ARBA" id="ARBA00022989"/>
    </source>
</evidence>
<dbReference type="EMBL" id="JAUOZS010000001">
    <property type="protein sequence ID" value="MDT8901702.1"/>
    <property type="molecule type" value="Genomic_DNA"/>
</dbReference>
<dbReference type="Pfam" id="PF07670">
    <property type="entry name" value="Gate"/>
    <property type="match status" value="2"/>
</dbReference>
<organism evidence="17 18">
    <name type="scientific">Anaeroselena agilis</name>
    <dbReference type="NCBI Taxonomy" id="3063788"/>
    <lineage>
        <taxon>Bacteria</taxon>
        <taxon>Bacillati</taxon>
        <taxon>Bacillota</taxon>
        <taxon>Negativicutes</taxon>
        <taxon>Acetonemataceae</taxon>
        <taxon>Anaeroselena</taxon>
    </lineage>
</organism>
<dbReference type="InterPro" id="IPR011640">
    <property type="entry name" value="Fe2_transport_prot_B_C"/>
</dbReference>
<accession>A0ABU3NY29</accession>
<dbReference type="InterPro" id="IPR027417">
    <property type="entry name" value="P-loop_NTPase"/>
</dbReference>
<keyword evidence="8 15" id="KW-1133">Transmembrane helix</keyword>
<feature type="domain" description="FeoB-type G" evidence="16">
    <location>
        <begin position="2"/>
        <end position="164"/>
    </location>
</feature>
<evidence type="ECO:0000313" key="17">
    <source>
        <dbReference type="EMBL" id="MDT8901702.1"/>
    </source>
</evidence>
<dbReference type="PRINTS" id="PR00326">
    <property type="entry name" value="GTP1OBG"/>
</dbReference>
<dbReference type="InterPro" id="IPR005225">
    <property type="entry name" value="Small_GTP-bd"/>
</dbReference>
<keyword evidence="11 15" id="KW-0342">GTP-binding</keyword>
<evidence type="ECO:0000256" key="6">
    <source>
        <dbReference type="ARBA" id="ARBA00022692"/>
    </source>
</evidence>
<feature type="transmembrane region" description="Helical" evidence="15">
    <location>
        <begin position="611"/>
        <end position="638"/>
    </location>
</feature>
<keyword evidence="12 15" id="KW-0472">Membrane</keyword>
<protein>
    <recommendedName>
        <fullName evidence="13 14">Ferrous iron transport protein B</fullName>
    </recommendedName>
</protein>
<keyword evidence="7" id="KW-0547">Nucleotide-binding</keyword>
<dbReference type="RefSeq" id="WP_413780206.1">
    <property type="nucleotide sequence ID" value="NZ_JAUOZS010000001.1"/>
</dbReference>
<reference evidence="17 18" key="1">
    <citation type="submission" date="2023-07" db="EMBL/GenBank/DDBJ databases">
        <title>The novel representative of Negativicutes class, Anaeroselena agilis gen. nov. sp. nov.</title>
        <authorList>
            <person name="Prokofeva M.I."/>
            <person name="Elcheninov A.G."/>
            <person name="Klyukina A."/>
            <person name="Kublanov I.V."/>
            <person name="Frolov E.N."/>
            <person name="Podosokorskaya O.A."/>
        </authorList>
    </citation>
    <scope>NUCLEOTIDE SEQUENCE [LARGE SCALE GENOMIC DNA]</scope>
    <source>
        <strain evidence="17 18">4137-cl</strain>
    </source>
</reference>
<evidence type="ECO:0000259" key="16">
    <source>
        <dbReference type="PROSITE" id="PS51711"/>
    </source>
</evidence>
<feature type="transmembrane region" description="Helical" evidence="15">
    <location>
        <begin position="584"/>
        <end position="605"/>
    </location>
</feature>
<evidence type="ECO:0000256" key="1">
    <source>
        <dbReference type="ARBA" id="ARBA00003926"/>
    </source>
</evidence>